<proteinExistence type="predicted"/>
<comment type="subcellular location">
    <subcellularLocation>
        <location evidence="1">Membrane</location>
        <topology evidence="1">Multi-pass membrane protein</topology>
    </subcellularLocation>
</comment>
<keyword evidence="3 9" id="KW-0808">Transferase</keyword>
<feature type="transmembrane region" description="Helical" evidence="7">
    <location>
        <begin position="538"/>
        <end position="562"/>
    </location>
</feature>
<evidence type="ECO:0000256" key="5">
    <source>
        <dbReference type="ARBA" id="ARBA00022989"/>
    </source>
</evidence>
<keyword evidence="6 7" id="KW-0472">Membrane</keyword>
<comment type="caution">
    <text evidence="9">The sequence shown here is derived from an EMBL/GenBank/DDBJ whole genome shotgun (WGS) entry which is preliminary data.</text>
</comment>
<dbReference type="EMBL" id="RBNJ01001128">
    <property type="protein sequence ID" value="RUS33518.1"/>
    <property type="molecule type" value="Genomic_DNA"/>
</dbReference>
<gene>
    <name evidence="9" type="ORF">BC938DRAFT_471266</name>
</gene>
<feature type="transmembrane region" description="Helical" evidence="7">
    <location>
        <begin position="419"/>
        <end position="440"/>
    </location>
</feature>
<dbReference type="CDD" id="cd06421">
    <property type="entry name" value="CESA_CelA_like"/>
    <property type="match status" value="1"/>
</dbReference>
<evidence type="ECO:0000259" key="8">
    <source>
        <dbReference type="Pfam" id="PF13632"/>
    </source>
</evidence>
<dbReference type="PANTHER" id="PTHR43867:SF2">
    <property type="entry name" value="CELLULOSE SYNTHASE CATALYTIC SUBUNIT A [UDP-FORMING]"/>
    <property type="match status" value="1"/>
</dbReference>
<evidence type="ECO:0000256" key="3">
    <source>
        <dbReference type="ARBA" id="ARBA00022679"/>
    </source>
</evidence>
<dbReference type="Gene3D" id="3.90.550.10">
    <property type="entry name" value="Spore Coat Polysaccharide Biosynthesis Protein SpsA, Chain A"/>
    <property type="match status" value="1"/>
</dbReference>
<organism evidence="9 10">
    <name type="scientific">Jimgerdemannia flammicorona</name>
    <dbReference type="NCBI Taxonomy" id="994334"/>
    <lineage>
        <taxon>Eukaryota</taxon>
        <taxon>Fungi</taxon>
        <taxon>Fungi incertae sedis</taxon>
        <taxon>Mucoromycota</taxon>
        <taxon>Mucoromycotina</taxon>
        <taxon>Endogonomycetes</taxon>
        <taxon>Endogonales</taxon>
        <taxon>Endogonaceae</taxon>
        <taxon>Jimgerdemannia</taxon>
    </lineage>
</organism>
<evidence type="ECO:0000313" key="10">
    <source>
        <dbReference type="Proteomes" id="UP000274822"/>
    </source>
</evidence>
<dbReference type="GO" id="GO:0016757">
    <property type="term" value="F:glycosyltransferase activity"/>
    <property type="evidence" value="ECO:0007669"/>
    <property type="project" value="UniProtKB-KW"/>
</dbReference>
<dbReference type="AlphaFoldDB" id="A0A433QUT4"/>
<sequence>MVFSLRITFRIFLLLLCTITTISYTVLRAQYTIDQRTPARIWYTTLVVFLELVNGVAFLLMLLERVRSNASPGLPIPSSKRVPGDVQRSSSSTLKATDLNEVADKSNIDAVWPTVTILITCCGEDPEVIRGTVLAAQRVRYPVASKVQVYLCDDGKNLDGIPLHVDDLLPIVLDPSAFSTVRAPPIYIRRKKTPSVPHHAKAGNLNHALKCTPYSDFVAVFDADMQCDPDFLLETVSRLCEDKQAAFVQTPQSFTNAEESSARDPLDTISRVYYNVILPGWAAWGCTPCAGTNFLMRRAAIDSIGGFPTGCVTEDYLMSMKLHGKGWTSLYLNKVLARGLAPENIKDLFRQRSRWAKGNLQIWFNHNPIIEPGLTPIQRLLYMSVGVGYLNSALLVFWMVIPIFHLITGILPIFLQDTWMAYIIVAQLLFTQVAGIFLSIPSGGDQFTEHLLSFWSSSQFAWMFQYYHAKATIVSFLGRDLSFKVSDKGGPQRSHVSASLRLTWFNLVVSVIMLAALAYRIVLLAIKAKNTGLNPQDVQYLLSAVFILNIICVQSQVVFLAIKDNILRGCSHIFVLVWQNLSLFGVGAALCILAKLVGFSDV</sequence>
<keyword evidence="2" id="KW-0328">Glycosyltransferase</keyword>
<feature type="domain" description="Glycosyltransferase 2-like" evidence="8">
    <location>
        <begin position="218"/>
        <end position="431"/>
    </location>
</feature>
<feature type="transmembrane region" description="Helical" evidence="7">
    <location>
        <begin position="380"/>
        <end position="407"/>
    </location>
</feature>
<evidence type="ECO:0000256" key="1">
    <source>
        <dbReference type="ARBA" id="ARBA00004141"/>
    </source>
</evidence>
<protein>
    <submittedName>
        <fullName evidence="9">Nucleotide-diphospho-sugar transferase</fullName>
    </submittedName>
</protein>
<evidence type="ECO:0000313" key="9">
    <source>
        <dbReference type="EMBL" id="RUS33518.1"/>
    </source>
</evidence>
<dbReference type="Pfam" id="PF13632">
    <property type="entry name" value="Glyco_trans_2_3"/>
    <property type="match status" value="1"/>
</dbReference>
<name>A0A433QUT4_9FUNG</name>
<dbReference type="InterPro" id="IPR001173">
    <property type="entry name" value="Glyco_trans_2-like"/>
</dbReference>
<dbReference type="GO" id="GO:0016020">
    <property type="term" value="C:membrane"/>
    <property type="evidence" value="ECO:0007669"/>
    <property type="project" value="UniProtKB-SubCell"/>
</dbReference>
<accession>A0A433QUT4</accession>
<keyword evidence="5 7" id="KW-1133">Transmembrane helix</keyword>
<dbReference type="PANTHER" id="PTHR43867">
    <property type="entry name" value="CELLULOSE SYNTHASE CATALYTIC SUBUNIT A [UDP-FORMING]"/>
    <property type="match status" value="1"/>
</dbReference>
<feature type="transmembrane region" description="Helical" evidence="7">
    <location>
        <begin position="41"/>
        <end position="63"/>
    </location>
</feature>
<evidence type="ECO:0000256" key="4">
    <source>
        <dbReference type="ARBA" id="ARBA00022692"/>
    </source>
</evidence>
<evidence type="ECO:0000256" key="7">
    <source>
        <dbReference type="SAM" id="Phobius"/>
    </source>
</evidence>
<feature type="transmembrane region" description="Helical" evidence="7">
    <location>
        <begin position="7"/>
        <end position="29"/>
    </location>
</feature>
<evidence type="ECO:0000256" key="2">
    <source>
        <dbReference type="ARBA" id="ARBA00022676"/>
    </source>
</evidence>
<evidence type="ECO:0000256" key="6">
    <source>
        <dbReference type="ARBA" id="ARBA00023136"/>
    </source>
</evidence>
<feature type="transmembrane region" description="Helical" evidence="7">
    <location>
        <begin position="574"/>
        <end position="597"/>
    </location>
</feature>
<dbReference type="Proteomes" id="UP000274822">
    <property type="component" value="Unassembled WGS sequence"/>
</dbReference>
<dbReference type="InterPro" id="IPR029044">
    <property type="entry name" value="Nucleotide-diphossugar_trans"/>
</dbReference>
<keyword evidence="10" id="KW-1185">Reference proteome</keyword>
<feature type="transmembrane region" description="Helical" evidence="7">
    <location>
        <begin position="502"/>
        <end position="526"/>
    </location>
</feature>
<dbReference type="SUPFAM" id="SSF53448">
    <property type="entry name" value="Nucleotide-diphospho-sugar transferases"/>
    <property type="match status" value="1"/>
</dbReference>
<reference evidence="9 10" key="1">
    <citation type="journal article" date="2018" name="New Phytol.">
        <title>Phylogenomics of Endogonaceae and evolution of mycorrhizas within Mucoromycota.</title>
        <authorList>
            <person name="Chang Y."/>
            <person name="Desiro A."/>
            <person name="Na H."/>
            <person name="Sandor L."/>
            <person name="Lipzen A."/>
            <person name="Clum A."/>
            <person name="Barry K."/>
            <person name="Grigoriev I.V."/>
            <person name="Martin F.M."/>
            <person name="Stajich J.E."/>
            <person name="Smith M.E."/>
            <person name="Bonito G."/>
            <person name="Spatafora J.W."/>
        </authorList>
    </citation>
    <scope>NUCLEOTIDE SEQUENCE [LARGE SCALE GENOMIC DNA]</scope>
    <source>
        <strain evidence="9 10">AD002</strain>
    </source>
</reference>
<keyword evidence="4 7" id="KW-0812">Transmembrane</keyword>
<dbReference type="InterPro" id="IPR050321">
    <property type="entry name" value="Glycosyltr_2/OpgH_subfam"/>
</dbReference>